<evidence type="ECO:0000313" key="4">
    <source>
        <dbReference type="Proteomes" id="UP001239462"/>
    </source>
</evidence>
<dbReference type="InterPro" id="IPR023087">
    <property type="entry name" value="Flg_Motor_Flig_C"/>
</dbReference>
<evidence type="ECO:0000313" key="3">
    <source>
        <dbReference type="EMBL" id="MDM4019008.1"/>
    </source>
</evidence>
<proteinExistence type="predicted"/>
<comment type="caution">
    <text evidence="3">The sequence shown here is derived from an EMBL/GenBank/DDBJ whole genome shotgun (WGS) entry which is preliminary data.</text>
</comment>
<name>A0ABT7PR88_9BACT</name>
<protein>
    <submittedName>
        <fullName evidence="3">FliG C-terminal domain-containing protein</fullName>
    </submittedName>
</protein>
<dbReference type="PANTHER" id="PTHR30534">
    <property type="entry name" value="FLAGELLAR MOTOR SWITCH PROTEIN FLIG"/>
    <property type="match status" value="1"/>
</dbReference>
<dbReference type="RefSeq" id="WP_289167033.1">
    <property type="nucleotide sequence ID" value="NZ_JASZZN010000029.1"/>
</dbReference>
<reference evidence="3 4" key="1">
    <citation type="submission" date="2023-06" db="EMBL/GenBank/DDBJ databases">
        <title>Roseiconus lacunae JC819 isolated from Gulf of Mannar region, Tamil Nadu.</title>
        <authorList>
            <person name="Pk S."/>
            <person name="Ch S."/>
            <person name="Ch V.R."/>
        </authorList>
    </citation>
    <scope>NUCLEOTIDE SEQUENCE [LARGE SCALE GENOMIC DNA]</scope>
    <source>
        <strain evidence="3 4">JC819</strain>
    </source>
</reference>
<dbReference type="Gene3D" id="1.10.220.30">
    <property type="match status" value="1"/>
</dbReference>
<evidence type="ECO:0000259" key="2">
    <source>
        <dbReference type="Pfam" id="PF01706"/>
    </source>
</evidence>
<dbReference type="Pfam" id="PF01706">
    <property type="entry name" value="FliG_C"/>
    <property type="match status" value="1"/>
</dbReference>
<feature type="region of interest" description="Disordered" evidence="1">
    <location>
        <begin position="186"/>
        <end position="232"/>
    </location>
</feature>
<keyword evidence="4" id="KW-1185">Reference proteome</keyword>
<feature type="region of interest" description="Disordered" evidence="1">
    <location>
        <begin position="94"/>
        <end position="160"/>
    </location>
</feature>
<dbReference type="InterPro" id="IPR000090">
    <property type="entry name" value="Flg_Motor_Flig"/>
</dbReference>
<dbReference type="Proteomes" id="UP001239462">
    <property type="component" value="Unassembled WGS sequence"/>
</dbReference>
<feature type="domain" description="Flagellar motor switch protein FliG C-terminal" evidence="2">
    <location>
        <begin position="244"/>
        <end position="318"/>
    </location>
</feature>
<dbReference type="InterPro" id="IPR011002">
    <property type="entry name" value="FliG_a-hlx"/>
</dbReference>
<organism evidence="3 4">
    <name type="scientific">Roseiconus lacunae</name>
    <dbReference type="NCBI Taxonomy" id="2605694"/>
    <lineage>
        <taxon>Bacteria</taxon>
        <taxon>Pseudomonadati</taxon>
        <taxon>Planctomycetota</taxon>
        <taxon>Planctomycetia</taxon>
        <taxon>Pirellulales</taxon>
        <taxon>Pirellulaceae</taxon>
        <taxon>Roseiconus</taxon>
    </lineage>
</organism>
<feature type="compositionally biased region" description="Low complexity" evidence="1">
    <location>
        <begin position="124"/>
        <end position="160"/>
    </location>
</feature>
<dbReference type="EMBL" id="JASZZN010000029">
    <property type="protein sequence ID" value="MDM4019008.1"/>
    <property type="molecule type" value="Genomic_DNA"/>
</dbReference>
<gene>
    <name evidence="3" type="ORF">QTN89_26380</name>
</gene>
<evidence type="ECO:0000256" key="1">
    <source>
        <dbReference type="SAM" id="MobiDB-lite"/>
    </source>
</evidence>
<accession>A0ABT7PR88</accession>
<dbReference type="PANTHER" id="PTHR30534:SF0">
    <property type="entry name" value="FLAGELLAR MOTOR SWITCH PROTEIN FLIG"/>
    <property type="match status" value="1"/>
</dbReference>
<feature type="compositionally biased region" description="Polar residues" evidence="1">
    <location>
        <begin position="103"/>
        <end position="123"/>
    </location>
</feature>
<sequence length="329" mass="35759">MPDIDAHERSLATRQIAILLRSLPARTHRVLVGQLGQDDKQAIHAQLDTLDDVDPLEQYRVMKLLREELQAGTHDAESVESEIQDEIQIGRARVSRKRRTGNYLPSDTSATANEDSTSTTPRNSDSADAGSIAASAGPSNTSSASNGTASSNSEAQAANSDDPIYEVSSFRFSDFYQSQAVGVMPASGLFGRPPNDRPARPGQSSHHNRKTTANPPTIRRGDSIRPPSSRVSGEEIIRQIDQFLQSLSADELCRALAKVTTRQAFLVLCGLPNEKAEEVLGLLPRRKAKKVRSDMRRMGPLQLSDIDAAKRVLAEIAIEQQSDPLSVAA</sequence>
<dbReference type="SUPFAM" id="SSF48029">
    <property type="entry name" value="FliG"/>
    <property type="match status" value="1"/>
</dbReference>